<keyword evidence="2" id="KW-1185">Reference proteome</keyword>
<protein>
    <submittedName>
        <fullName evidence="1">Uncharacterized protein</fullName>
    </submittedName>
</protein>
<name>A0A3S5BEL9_9PLAT</name>
<comment type="caution">
    <text evidence="1">The sequence shown here is derived from an EMBL/GenBank/DDBJ whole genome shotgun (WGS) entry which is preliminary data.</text>
</comment>
<organism evidence="1 2">
    <name type="scientific">Protopolystoma xenopodis</name>
    <dbReference type="NCBI Taxonomy" id="117903"/>
    <lineage>
        <taxon>Eukaryota</taxon>
        <taxon>Metazoa</taxon>
        <taxon>Spiralia</taxon>
        <taxon>Lophotrochozoa</taxon>
        <taxon>Platyhelminthes</taxon>
        <taxon>Monogenea</taxon>
        <taxon>Polyopisthocotylea</taxon>
        <taxon>Polystomatidea</taxon>
        <taxon>Polystomatidae</taxon>
        <taxon>Protopolystoma</taxon>
    </lineage>
</organism>
<reference evidence="1" key="1">
    <citation type="submission" date="2018-11" db="EMBL/GenBank/DDBJ databases">
        <authorList>
            <consortium name="Pathogen Informatics"/>
        </authorList>
    </citation>
    <scope>NUCLEOTIDE SEQUENCE</scope>
</reference>
<evidence type="ECO:0000313" key="2">
    <source>
        <dbReference type="Proteomes" id="UP000784294"/>
    </source>
</evidence>
<dbReference type="Proteomes" id="UP000784294">
    <property type="component" value="Unassembled WGS sequence"/>
</dbReference>
<gene>
    <name evidence="1" type="ORF">PXEA_LOCUS35884</name>
</gene>
<dbReference type="AlphaFoldDB" id="A0A3S5BEL9"/>
<evidence type="ECO:0000313" key="1">
    <source>
        <dbReference type="EMBL" id="VEL42444.1"/>
    </source>
</evidence>
<proteinExistence type="predicted"/>
<accession>A0A3S5BEL9</accession>
<sequence length="159" mass="17830">MVGRETASPLPSTSQRDLYLFRERADLRCYHLLTIRRVVLIFPIQLDTALLRQKVFSSSAVGSRQSHQHAKRGSNHDSAACMLDTTHKSAFLLVSRRYSPTERVVSSSAIAKTGLLHRQSHQKCVLANGTRGNVAECHQRVVVRVPLGVLSRLPTAYRR</sequence>
<dbReference type="EMBL" id="CAAALY010274431">
    <property type="protein sequence ID" value="VEL42444.1"/>
    <property type="molecule type" value="Genomic_DNA"/>
</dbReference>